<evidence type="ECO:0000313" key="2">
    <source>
        <dbReference type="EMBL" id="AMN48268.1"/>
    </source>
</evidence>
<dbReference type="Pfam" id="PF00498">
    <property type="entry name" value="FHA"/>
    <property type="match status" value="1"/>
</dbReference>
<dbReference type="InterPro" id="IPR000253">
    <property type="entry name" value="FHA_dom"/>
</dbReference>
<dbReference type="InterPro" id="IPR046883">
    <property type="entry name" value="T6SS_FHA_C"/>
</dbReference>
<dbReference type="Proteomes" id="UP000070250">
    <property type="component" value="Chromosome"/>
</dbReference>
<dbReference type="EMBL" id="CP011971">
    <property type="protein sequence ID" value="AMN48268.1"/>
    <property type="molecule type" value="Genomic_DNA"/>
</dbReference>
<dbReference type="Gene3D" id="2.60.200.20">
    <property type="match status" value="1"/>
</dbReference>
<accession>A0A127FEH4</accession>
<evidence type="ECO:0000259" key="1">
    <source>
        <dbReference type="PROSITE" id="PS50006"/>
    </source>
</evidence>
<feature type="domain" description="FHA" evidence="1">
    <location>
        <begin position="54"/>
        <end position="102"/>
    </location>
</feature>
<protein>
    <recommendedName>
        <fullName evidence="1">FHA domain-containing protein</fullName>
    </recommendedName>
</protein>
<gene>
    <name evidence="2" type="ORF">ACG33_14405</name>
</gene>
<dbReference type="KEGG" id="sdf:ACG33_14405"/>
<dbReference type="CDD" id="cd00060">
    <property type="entry name" value="FHA"/>
    <property type="match status" value="1"/>
</dbReference>
<dbReference type="SUPFAM" id="SSF49879">
    <property type="entry name" value="SMAD/FHA domain"/>
    <property type="match status" value="1"/>
</dbReference>
<dbReference type="SMART" id="SM00240">
    <property type="entry name" value="FHA"/>
    <property type="match status" value="1"/>
</dbReference>
<organism evidence="2 3">
    <name type="scientific">Steroidobacter denitrificans</name>
    <dbReference type="NCBI Taxonomy" id="465721"/>
    <lineage>
        <taxon>Bacteria</taxon>
        <taxon>Pseudomonadati</taxon>
        <taxon>Pseudomonadota</taxon>
        <taxon>Gammaproteobacteria</taxon>
        <taxon>Steroidobacterales</taxon>
        <taxon>Steroidobacteraceae</taxon>
        <taxon>Steroidobacter</taxon>
    </lineage>
</organism>
<proteinExistence type="predicted"/>
<sequence length="315" mass="35301">MQILGRYCDAFRRIRTRRSRQTFTELMILTLEILGEQAEALGASSRKVFRSAGGTIGRLPDNDWVFPDPYVSGRHALIRYLNGKYYIEDTSTNGVAINSPENRLSRTEPQPLRHGDVLYIDAYEIGVSIEPAAILEKDLFTRLWHDTTGAPVPASASPVEEAAEVELDELDLSPEDPWMNPKAVAAGSGREDTPDAKPPADDAWMVSASNAAGIEVPDSLQDPAQVLHAVRLAFDSMLAQFDPDRLQEDFDRQISQDSMLGAPAKMRYWDLYRDRYAIIAKDADRVFRSLFAETFSSAYGENPQRRKTEASTREK</sequence>
<dbReference type="AlphaFoldDB" id="A0A127FEH4"/>
<reference evidence="2 3" key="1">
    <citation type="submission" date="2015-06" db="EMBL/GenBank/DDBJ databases">
        <title>A Comprehensive Approach to Explore the Metabolic and Phylogenetic Diversity of Bacterial Steroid Degradation in the Environment: Testosterone as an Example.</title>
        <authorList>
            <person name="Yang F.-C."/>
            <person name="Chen Y.-L."/>
            <person name="Yu C.-P."/>
            <person name="Tang S.-L."/>
            <person name="Wang P.-H."/>
            <person name="Ismail W."/>
            <person name="Wang C.-H."/>
            <person name="Yang C.-Y."/>
            <person name="Chiang Y.-R."/>
        </authorList>
    </citation>
    <scope>NUCLEOTIDE SEQUENCE [LARGE SCALE GENOMIC DNA]</scope>
    <source>
        <strain evidence="2 3">DSM 18526</strain>
    </source>
</reference>
<dbReference type="InterPro" id="IPR008984">
    <property type="entry name" value="SMAD_FHA_dom_sf"/>
</dbReference>
<keyword evidence="3" id="KW-1185">Reference proteome</keyword>
<dbReference type="PROSITE" id="PS50006">
    <property type="entry name" value="FHA_DOMAIN"/>
    <property type="match status" value="1"/>
</dbReference>
<dbReference type="STRING" id="465721.ACG33_14405"/>
<name>A0A127FEH4_STEDE</name>
<dbReference type="Pfam" id="PF20232">
    <property type="entry name" value="T6SS_FHA_C"/>
    <property type="match status" value="1"/>
</dbReference>
<evidence type="ECO:0000313" key="3">
    <source>
        <dbReference type="Proteomes" id="UP000070250"/>
    </source>
</evidence>